<dbReference type="AlphaFoldDB" id="A0A836CGK4"/>
<dbReference type="InterPro" id="IPR036397">
    <property type="entry name" value="RNaseH_sf"/>
</dbReference>
<evidence type="ECO:0000259" key="2">
    <source>
        <dbReference type="Pfam" id="PF01612"/>
    </source>
</evidence>
<organism evidence="3 4">
    <name type="scientific">Tribonema minus</name>
    <dbReference type="NCBI Taxonomy" id="303371"/>
    <lineage>
        <taxon>Eukaryota</taxon>
        <taxon>Sar</taxon>
        <taxon>Stramenopiles</taxon>
        <taxon>Ochrophyta</taxon>
        <taxon>PX clade</taxon>
        <taxon>Xanthophyceae</taxon>
        <taxon>Tribonematales</taxon>
        <taxon>Tribonemataceae</taxon>
        <taxon>Tribonema</taxon>
    </lineage>
</organism>
<dbReference type="GO" id="GO:0003676">
    <property type="term" value="F:nucleic acid binding"/>
    <property type="evidence" value="ECO:0007669"/>
    <property type="project" value="InterPro"/>
</dbReference>
<dbReference type="GO" id="GO:0006139">
    <property type="term" value="P:nucleobase-containing compound metabolic process"/>
    <property type="evidence" value="ECO:0007669"/>
    <property type="project" value="InterPro"/>
</dbReference>
<dbReference type="PANTHER" id="PTHR47765:SF2">
    <property type="entry name" value="EXONUCLEASE MUT-7 HOMOLOG"/>
    <property type="match status" value="1"/>
</dbReference>
<dbReference type="EMBL" id="JAFCMP010000142">
    <property type="protein sequence ID" value="KAG5185127.1"/>
    <property type="molecule type" value="Genomic_DNA"/>
</dbReference>
<protein>
    <submittedName>
        <fullName evidence="3">Ribonuclease H-like domain-containing protein</fullName>
    </submittedName>
</protein>
<evidence type="ECO:0000256" key="1">
    <source>
        <dbReference type="SAM" id="MobiDB-lite"/>
    </source>
</evidence>
<feature type="compositionally biased region" description="Basic and acidic residues" evidence="1">
    <location>
        <begin position="7"/>
        <end position="18"/>
    </location>
</feature>
<keyword evidence="4" id="KW-1185">Reference proteome</keyword>
<reference evidence="3" key="1">
    <citation type="submission" date="2021-02" db="EMBL/GenBank/DDBJ databases">
        <title>First Annotated Genome of the Yellow-green Alga Tribonema minus.</title>
        <authorList>
            <person name="Mahan K.M."/>
        </authorList>
    </citation>
    <scope>NUCLEOTIDE SEQUENCE</scope>
    <source>
        <strain evidence="3">UTEX B ZZ1240</strain>
    </source>
</reference>
<sequence length="91" mass="10103">MRVPPAVHDDVFPSKKESNSLSGSCAAWLGAPLNKSEQLSDWGRRPLSASQIAYAANDAHCLTRIFAEMHRRLLAAGLPPRWWAPLLERIP</sequence>
<evidence type="ECO:0000313" key="3">
    <source>
        <dbReference type="EMBL" id="KAG5185127.1"/>
    </source>
</evidence>
<dbReference type="PANTHER" id="PTHR47765">
    <property type="entry name" value="3'-5' EXONUCLEASE DOMAIN-CONTAINING PROTEIN"/>
    <property type="match status" value="1"/>
</dbReference>
<dbReference type="InterPro" id="IPR002562">
    <property type="entry name" value="3'-5'_exonuclease_dom"/>
</dbReference>
<dbReference type="Gene3D" id="3.30.420.10">
    <property type="entry name" value="Ribonuclease H-like superfamily/Ribonuclease H"/>
    <property type="match status" value="1"/>
</dbReference>
<dbReference type="SUPFAM" id="SSF53098">
    <property type="entry name" value="Ribonuclease H-like"/>
    <property type="match status" value="1"/>
</dbReference>
<dbReference type="Proteomes" id="UP000664859">
    <property type="component" value="Unassembled WGS sequence"/>
</dbReference>
<feature type="domain" description="3'-5' exonuclease" evidence="2">
    <location>
        <begin position="17"/>
        <end position="73"/>
    </location>
</feature>
<dbReference type="InterPro" id="IPR012337">
    <property type="entry name" value="RNaseH-like_sf"/>
</dbReference>
<accession>A0A836CGK4</accession>
<gene>
    <name evidence="3" type="ORF">JKP88DRAFT_237159</name>
</gene>
<dbReference type="GO" id="GO:0008408">
    <property type="term" value="F:3'-5' exonuclease activity"/>
    <property type="evidence" value="ECO:0007669"/>
    <property type="project" value="InterPro"/>
</dbReference>
<evidence type="ECO:0000313" key="4">
    <source>
        <dbReference type="Proteomes" id="UP000664859"/>
    </source>
</evidence>
<feature type="region of interest" description="Disordered" evidence="1">
    <location>
        <begin position="1"/>
        <end position="21"/>
    </location>
</feature>
<dbReference type="InterPro" id="IPR052408">
    <property type="entry name" value="Exonuclease_MUT-7-like"/>
</dbReference>
<proteinExistence type="predicted"/>
<dbReference type="OrthoDB" id="47557at2759"/>
<name>A0A836CGK4_9STRA</name>
<comment type="caution">
    <text evidence="3">The sequence shown here is derived from an EMBL/GenBank/DDBJ whole genome shotgun (WGS) entry which is preliminary data.</text>
</comment>
<dbReference type="Pfam" id="PF01612">
    <property type="entry name" value="DNA_pol_A_exo1"/>
    <property type="match status" value="1"/>
</dbReference>